<dbReference type="Proteomes" id="UP000007485">
    <property type="component" value="Chromosome"/>
</dbReference>
<evidence type="ECO:0000313" key="2">
    <source>
        <dbReference type="Proteomes" id="UP000007485"/>
    </source>
</evidence>
<sequence>MFMALAISVLVLADVVYYYKGVITATVSQAPLTFFPGPNGYVPPYIATSITPTGFSLTIQLTNASYAYYYQVLGMNVYSWCWLYVTNVTVSNELINNLWLYITTPQNQTYCILPVIYKAMPTPLQTYQSCTAGYWKNHASIPPWSSQYPPNETLGSVFTALNQYCTELSNYTLLQALYFPSEGPYKPSSYCGKVELLLFQAVTALENSATMNYPLTSDEVITMTNNAISSTNITEVTNLQNYFNQLNEEYEYACSPGSHYVIIPPTTGCTLQPGTYYISVFVQPIIPLYIGQSESIDFYLACNVVNNESIPLPPVAG</sequence>
<protein>
    <submittedName>
        <fullName evidence="1">Uncharacterized protein</fullName>
    </submittedName>
</protein>
<gene>
    <name evidence="1" type="ordered locus">VMUT_2177</name>
</gene>
<proteinExistence type="predicted"/>
<dbReference type="EMBL" id="CP002529">
    <property type="protein sequence ID" value="ADY02373.1"/>
    <property type="molecule type" value="Genomic_DNA"/>
</dbReference>
<organism evidence="1 2">
    <name type="scientific">Vulcanisaeta moutnovskia (strain 768-28)</name>
    <dbReference type="NCBI Taxonomy" id="985053"/>
    <lineage>
        <taxon>Archaea</taxon>
        <taxon>Thermoproteota</taxon>
        <taxon>Thermoprotei</taxon>
        <taxon>Thermoproteales</taxon>
        <taxon>Thermoproteaceae</taxon>
        <taxon>Vulcanisaeta</taxon>
    </lineage>
</organism>
<dbReference type="AlphaFoldDB" id="F0QX84"/>
<keyword evidence="2" id="KW-1185">Reference proteome</keyword>
<dbReference type="eggNOG" id="arCOG10215">
    <property type="taxonomic scope" value="Archaea"/>
</dbReference>
<evidence type="ECO:0000313" key="1">
    <source>
        <dbReference type="EMBL" id="ADY02373.1"/>
    </source>
</evidence>
<accession>F0QX84</accession>
<name>F0QX84_VULM7</name>
<reference evidence="1 2" key="1">
    <citation type="journal article" date="2011" name="J. Bacteriol.">
        <title>Complete genome sequence of 'Vulcanisaeta moutnovskia' strain 768-28, a novel member of the hyperthermophilic crenarchaeal genus vulcanisaeta.</title>
        <authorList>
            <person name="Gumerov V.M."/>
            <person name="Mardanov A.V."/>
            <person name="Beletsky A.V."/>
            <person name="Prokofeva M.I."/>
            <person name="Bonch-Osmolovskaya E.A."/>
            <person name="Ravin N.V."/>
            <person name="Skryabin K.G."/>
        </authorList>
    </citation>
    <scope>NUCLEOTIDE SEQUENCE [LARGE SCALE GENOMIC DNA]</scope>
    <source>
        <strain evidence="1 2">768-28</strain>
    </source>
</reference>
<dbReference type="HOGENOM" id="CLU_876094_0_0_2"/>
<dbReference type="STRING" id="985053.VMUT_2177"/>
<dbReference type="KEGG" id="vmo:VMUT_2177"/>